<reference evidence="1 2" key="1">
    <citation type="submission" date="2023-05" db="EMBL/GenBank/DDBJ databases">
        <title>Microbacterium dauci sp.nov., Isolated from Carrot Rhizosphere Soil.</title>
        <authorList>
            <person name="Xiao Z."/>
            <person name="Zheng J."/>
        </authorList>
    </citation>
    <scope>NUCLEOTIDE SEQUENCE [LARGE SCALE GENOMIC DNA]</scope>
    <source>
        <strain evidence="1 2">LX3-4</strain>
    </source>
</reference>
<name>A0ABT6ZAP3_9MICO</name>
<proteinExistence type="predicted"/>
<protein>
    <recommendedName>
        <fullName evidence="3">Mu-like prophage FluMu N-terminal domain-containing protein</fullName>
    </recommendedName>
</protein>
<comment type="caution">
    <text evidence="1">The sequence shown here is derived from an EMBL/GenBank/DDBJ whole genome shotgun (WGS) entry which is preliminary data.</text>
</comment>
<evidence type="ECO:0008006" key="3">
    <source>
        <dbReference type="Google" id="ProtNLM"/>
    </source>
</evidence>
<dbReference type="EMBL" id="JASJND010000001">
    <property type="protein sequence ID" value="MDJ1113232.1"/>
    <property type="molecule type" value="Genomic_DNA"/>
</dbReference>
<evidence type="ECO:0000313" key="1">
    <source>
        <dbReference type="EMBL" id="MDJ1113232.1"/>
    </source>
</evidence>
<keyword evidence="2" id="KW-1185">Reference proteome</keyword>
<sequence>MAAKNRHRVTAVMIVAKVPGAQGGEAYFRRGRFLPDSVTNDEVKRLKGLGLIETVKVEDQPDQAAAAAAQAAAGTPAQQTPPAS</sequence>
<dbReference type="RefSeq" id="WP_283714523.1">
    <property type="nucleotide sequence ID" value="NZ_JASJND010000001.1"/>
</dbReference>
<evidence type="ECO:0000313" key="2">
    <source>
        <dbReference type="Proteomes" id="UP001321481"/>
    </source>
</evidence>
<gene>
    <name evidence="1" type="ORF">QNI14_02060</name>
</gene>
<dbReference type="Proteomes" id="UP001321481">
    <property type="component" value="Unassembled WGS sequence"/>
</dbReference>
<accession>A0ABT6ZAP3</accession>
<organism evidence="1 2">
    <name type="scientific">Microbacterium dauci</name>
    <dbReference type="NCBI Taxonomy" id="3048008"/>
    <lineage>
        <taxon>Bacteria</taxon>
        <taxon>Bacillati</taxon>
        <taxon>Actinomycetota</taxon>
        <taxon>Actinomycetes</taxon>
        <taxon>Micrococcales</taxon>
        <taxon>Microbacteriaceae</taxon>
        <taxon>Microbacterium</taxon>
    </lineage>
</organism>